<comment type="similarity">
    <text evidence="1">Belongs to the ABC transporter superfamily.</text>
</comment>
<dbReference type="GO" id="GO:0043190">
    <property type="term" value="C:ATP-binding cassette (ABC) transporter complex"/>
    <property type="evidence" value="ECO:0007669"/>
    <property type="project" value="TreeGrafter"/>
</dbReference>
<dbReference type="InterPro" id="IPR015856">
    <property type="entry name" value="ABC_transpr_CbiO/EcfA_su"/>
</dbReference>
<feature type="domain" description="ABC transporter" evidence="5">
    <location>
        <begin position="8"/>
        <end position="239"/>
    </location>
</feature>
<name>A0A484HLH8_9BACT</name>
<dbReference type="Pfam" id="PF00005">
    <property type="entry name" value="ABC_tran"/>
    <property type="match status" value="1"/>
</dbReference>
<dbReference type="InterPro" id="IPR027417">
    <property type="entry name" value="P-loop_NTPase"/>
</dbReference>
<evidence type="ECO:0000256" key="1">
    <source>
        <dbReference type="ARBA" id="ARBA00005417"/>
    </source>
</evidence>
<dbReference type="InterPro" id="IPR050095">
    <property type="entry name" value="ECF_ABC_transporter_ATP-bd"/>
</dbReference>
<dbReference type="GO" id="GO:0042626">
    <property type="term" value="F:ATPase-coupled transmembrane transporter activity"/>
    <property type="evidence" value="ECO:0007669"/>
    <property type="project" value="TreeGrafter"/>
</dbReference>
<dbReference type="GO" id="GO:0005524">
    <property type="term" value="F:ATP binding"/>
    <property type="evidence" value="ECO:0007669"/>
    <property type="project" value="UniProtKB-KW"/>
</dbReference>
<reference evidence="6" key="1">
    <citation type="submission" date="2019-01" db="EMBL/GenBank/DDBJ databases">
        <authorList>
            <consortium name="Genoscope - CEA"/>
            <person name="William W."/>
        </authorList>
    </citation>
    <scope>NUCLEOTIDE SEQUENCE</scope>
    <source>
        <strain evidence="6">CR-1</strain>
    </source>
</reference>
<dbReference type="InterPro" id="IPR017871">
    <property type="entry name" value="ABC_transporter-like_CS"/>
</dbReference>
<accession>A0A484HLH8</accession>
<dbReference type="SUPFAM" id="SSF52540">
    <property type="entry name" value="P-loop containing nucleoside triphosphate hydrolases"/>
    <property type="match status" value="1"/>
</dbReference>
<dbReference type="GO" id="GO:0016887">
    <property type="term" value="F:ATP hydrolysis activity"/>
    <property type="evidence" value="ECO:0007669"/>
    <property type="project" value="InterPro"/>
</dbReference>
<evidence type="ECO:0000256" key="3">
    <source>
        <dbReference type="ARBA" id="ARBA00022741"/>
    </source>
</evidence>
<dbReference type="PANTHER" id="PTHR43553">
    <property type="entry name" value="HEAVY METAL TRANSPORTER"/>
    <property type="match status" value="1"/>
</dbReference>
<dbReference type="CDD" id="cd03225">
    <property type="entry name" value="ABC_cobalt_CbiO_domain1"/>
    <property type="match status" value="1"/>
</dbReference>
<evidence type="ECO:0000256" key="2">
    <source>
        <dbReference type="ARBA" id="ARBA00022448"/>
    </source>
</evidence>
<proteinExistence type="inferred from homology"/>
<sequence>MGASDILIHLKDVTFSHPGGPPILDRLNFSLSRGERVGLLGPNGSGKSTLFHIIMGLLKPSAGRVEIFGTHMKKEKDFVPVRKRMGLVFQDPDDQLFCPTVLEDVAFGPLNQGKSPKEAAGIARDTLAFLGLDGFEDKSAHKLSGGEKRLVSLATALSMRPEALLLDEPSNGLDEKTRQRLLDVLSGLDISLVLISHNMDFTNALTDSICMVKEGKIITDGVPMAHRHVHVHAFGGQEHSHGHH</sequence>
<dbReference type="PANTHER" id="PTHR43553:SF24">
    <property type="entry name" value="ENERGY-COUPLING FACTOR TRANSPORTER ATP-BINDING PROTEIN ECFA1"/>
    <property type="match status" value="1"/>
</dbReference>
<gene>
    <name evidence="6" type="ORF">EPICR_20212</name>
</gene>
<keyword evidence="4 6" id="KW-0067">ATP-binding</keyword>
<dbReference type="Gene3D" id="3.40.50.300">
    <property type="entry name" value="P-loop containing nucleotide triphosphate hydrolases"/>
    <property type="match status" value="1"/>
</dbReference>
<dbReference type="InterPro" id="IPR003439">
    <property type="entry name" value="ABC_transporter-like_ATP-bd"/>
</dbReference>
<evidence type="ECO:0000313" key="6">
    <source>
        <dbReference type="EMBL" id="VEN73743.1"/>
    </source>
</evidence>
<dbReference type="PROSITE" id="PS50893">
    <property type="entry name" value="ABC_TRANSPORTER_2"/>
    <property type="match status" value="1"/>
</dbReference>
<evidence type="ECO:0000256" key="4">
    <source>
        <dbReference type="ARBA" id="ARBA00022840"/>
    </source>
</evidence>
<dbReference type="InterPro" id="IPR003593">
    <property type="entry name" value="AAA+_ATPase"/>
</dbReference>
<dbReference type="AlphaFoldDB" id="A0A484HLH8"/>
<organism evidence="6">
    <name type="scientific">uncultured Desulfobacteraceae bacterium</name>
    <dbReference type="NCBI Taxonomy" id="218296"/>
    <lineage>
        <taxon>Bacteria</taxon>
        <taxon>Pseudomonadati</taxon>
        <taxon>Thermodesulfobacteriota</taxon>
        <taxon>Desulfobacteria</taxon>
        <taxon>Desulfobacterales</taxon>
        <taxon>Desulfobacteraceae</taxon>
        <taxon>environmental samples</taxon>
    </lineage>
</organism>
<keyword evidence="3" id="KW-0547">Nucleotide-binding</keyword>
<evidence type="ECO:0000259" key="5">
    <source>
        <dbReference type="PROSITE" id="PS50893"/>
    </source>
</evidence>
<protein>
    <submittedName>
        <fullName evidence="6">Putative ABC transporter ATP-binding protein</fullName>
    </submittedName>
</protein>
<dbReference type="EMBL" id="CAACVI010000012">
    <property type="protein sequence ID" value="VEN73743.1"/>
    <property type="molecule type" value="Genomic_DNA"/>
</dbReference>
<dbReference type="PROSITE" id="PS00211">
    <property type="entry name" value="ABC_TRANSPORTER_1"/>
    <property type="match status" value="1"/>
</dbReference>
<dbReference type="SMART" id="SM00382">
    <property type="entry name" value="AAA"/>
    <property type="match status" value="1"/>
</dbReference>
<keyword evidence="2" id="KW-0813">Transport</keyword>